<proteinExistence type="predicted"/>
<accession>A0A377TYI5</accession>
<evidence type="ECO:0000313" key="1">
    <source>
        <dbReference type="EMBL" id="STS83901.1"/>
    </source>
</evidence>
<reference evidence="1 2" key="1">
    <citation type="submission" date="2018-06" db="EMBL/GenBank/DDBJ databases">
        <authorList>
            <consortium name="Pathogen Informatics"/>
            <person name="Doyle S."/>
        </authorList>
    </citation>
    <scope>NUCLEOTIDE SEQUENCE [LARGE SCALE GENOMIC DNA]</scope>
    <source>
        <strain evidence="1 2">NCTC9140</strain>
    </source>
</reference>
<keyword evidence="1" id="KW-0067">ATP-binding</keyword>
<sequence length="39" mass="4653">MALLGLEATLRDRYPHQLSGGQQQRVGWRGRWRQIRRCC</sequence>
<gene>
    <name evidence="1" type="ORF">NCTC9140_05685</name>
</gene>
<protein>
    <submittedName>
        <fullName evidence="1">Osmoprotectant ABC transporter ATP-binding subunit YehX</fullName>
    </submittedName>
</protein>
<name>A0A377TYI5_KLEPN</name>
<dbReference type="Gene3D" id="3.40.50.300">
    <property type="entry name" value="P-loop containing nucleotide triphosphate hydrolases"/>
    <property type="match status" value="1"/>
</dbReference>
<dbReference type="EMBL" id="UGKQ01000007">
    <property type="protein sequence ID" value="STS83901.1"/>
    <property type="molecule type" value="Genomic_DNA"/>
</dbReference>
<dbReference type="Proteomes" id="UP000254938">
    <property type="component" value="Unassembled WGS sequence"/>
</dbReference>
<dbReference type="AlphaFoldDB" id="A0A377TYI5"/>
<dbReference type="InterPro" id="IPR027417">
    <property type="entry name" value="P-loop_NTPase"/>
</dbReference>
<dbReference type="GO" id="GO:0005524">
    <property type="term" value="F:ATP binding"/>
    <property type="evidence" value="ECO:0007669"/>
    <property type="project" value="UniProtKB-KW"/>
</dbReference>
<keyword evidence="1" id="KW-0547">Nucleotide-binding</keyword>
<organism evidence="1 2">
    <name type="scientific">Klebsiella pneumoniae</name>
    <dbReference type="NCBI Taxonomy" id="573"/>
    <lineage>
        <taxon>Bacteria</taxon>
        <taxon>Pseudomonadati</taxon>
        <taxon>Pseudomonadota</taxon>
        <taxon>Gammaproteobacteria</taxon>
        <taxon>Enterobacterales</taxon>
        <taxon>Enterobacteriaceae</taxon>
        <taxon>Klebsiella/Raoultella group</taxon>
        <taxon>Klebsiella</taxon>
        <taxon>Klebsiella pneumoniae complex</taxon>
    </lineage>
</organism>
<evidence type="ECO:0000313" key="2">
    <source>
        <dbReference type="Proteomes" id="UP000254938"/>
    </source>
</evidence>
<dbReference type="SUPFAM" id="SSF52540">
    <property type="entry name" value="P-loop containing nucleoside triphosphate hydrolases"/>
    <property type="match status" value="1"/>
</dbReference>